<keyword evidence="4" id="KW-1185">Reference proteome</keyword>
<dbReference type="GO" id="GO:0016787">
    <property type="term" value="F:hydrolase activity"/>
    <property type="evidence" value="ECO:0007669"/>
    <property type="project" value="UniProtKB-KW"/>
</dbReference>
<dbReference type="PRINTS" id="PR00111">
    <property type="entry name" value="ABHYDROLASE"/>
</dbReference>
<sequence length="258" mass="27382">MPESNGLVYNRRGTGAPLVLVHGLGSRKEVWNPIAPALAERRDVIAVDLPGFGSSAVDGPGGVYRYVDRVANFIDDLGLEKPEVAGNSMGGAIALELGRRGVVSKVTAVSPIGFWTKAERIWCQQALSKTRALGKLAPLQLSRVVHTRAGGNMLRLTYGKPHLVAEQQKQGDLEGLLLATGFDDAAASFAGYDFERGNELDDVAVTVAWGTRDALLFYRTQAARARAALPKASHVVLRGSGHVPFADDPAGCVDAILG</sequence>
<keyword evidence="1 3" id="KW-0378">Hydrolase</keyword>
<comment type="caution">
    <text evidence="3">The sequence shown here is derived from an EMBL/GenBank/DDBJ whole genome shotgun (WGS) entry which is preliminary data.</text>
</comment>
<feature type="domain" description="AB hydrolase-1" evidence="2">
    <location>
        <begin position="18"/>
        <end position="255"/>
    </location>
</feature>
<evidence type="ECO:0000313" key="4">
    <source>
        <dbReference type="Proteomes" id="UP000655868"/>
    </source>
</evidence>
<gene>
    <name evidence="3" type="ORF">JGU71_07495</name>
</gene>
<dbReference type="InterPro" id="IPR000073">
    <property type="entry name" value="AB_hydrolase_1"/>
</dbReference>
<name>A0A934NNX5_9NOCA</name>
<evidence type="ECO:0000259" key="2">
    <source>
        <dbReference type="Pfam" id="PF12697"/>
    </source>
</evidence>
<evidence type="ECO:0000313" key="3">
    <source>
        <dbReference type="EMBL" id="MBJ8338726.1"/>
    </source>
</evidence>
<dbReference type="Pfam" id="PF12697">
    <property type="entry name" value="Abhydrolase_6"/>
    <property type="match status" value="1"/>
</dbReference>
<dbReference type="Gene3D" id="3.40.50.1820">
    <property type="entry name" value="alpha/beta hydrolase"/>
    <property type="match status" value="1"/>
</dbReference>
<evidence type="ECO:0000256" key="1">
    <source>
        <dbReference type="ARBA" id="ARBA00022801"/>
    </source>
</evidence>
<dbReference type="InterPro" id="IPR050266">
    <property type="entry name" value="AB_hydrolase_sf"/>
</dbReference>
<dbReference type="GO" id="GO:0016020">
    <property type="term" value="C:membrane"/>
    <property type="evidence" value="ECO:0007669"/>
    <property type="project" value="TreeGrafter"/>
</dbReference>
<dbReference type="EMBL" id="JAEMNV010000002">
    <property type="protein sequence ID" value="MBJ8338726.1"/>
    <property type="molecule type" value="Genomic_DNA"/>
</dbReference>
<dbReference type="SUPFAM" id="SSF53474">
    <property type="entry name" value="alpha/beta-Hydrolases"/>
    <property type="match status" value="1"/>
</dbReference>
<dbReference type="InterPro" id="IPR029058">
    <property type="entry name" value="AB_hydrolase_fold"/>
</dbReference>
<dbReference type="Proteomes" id="UP000655868">
    <property type="component" value="Unassembled WGS sequence"/>
</dbReference>
<dbReference type="PANTHER" id="PTHR43798:SF31">
    <property type="entry name" value="AB HYDROLASE SUPERFAMILY PROTEIN YCLE"/>
    <property type="match status" value="1"/>
</dbReference>
<reference evidence="3" key="1">
    <citation type="submission" date="2020-12" db="EMBL/GenBank/DDBJ databases">
        <title>Antrihabitans popcorni sp. nov. and Antrihabitans auranticaus sp. nov., isolated from a larva cave.</title>
        <authorList>
            <person name="Lee S.D."/>
            <person name="Kim I.S."/>
        </authorList>
    </citation>
    <scope>NUCLEOTIDE SEQUENCE</scope>
    <source>
        <strain evidence="3">YC3-6</strain>
    </source>
</reference>
<protein>
    <submittedName>
        <fullName evidence="3">Alpha/beta hydrolase</fullName>
    </submittedName>
</protein>
<dbReference type="RefSeq" id="WP_199703381.1">
    <property type="nucleotide sequence ID" value="NZ_JAEMNV010000002.1"/>
</dbReference>
<organism evidence="3 4">
    <name type="scientific">Antrihabitans stalagmiti</name>
    <dbReference type="NCBI Taxonomy" id="2799499"/>
    <lineage>
        <taxon>Bacteria</taxon>
        <taxon>Bacillati</taxon>
        <taxon>Actinomycetota</taxon>
        <taxon>Actinomycetes</taxon>
        <taxon>Mycobacteriales</taxon>
        <taxon>Nocardiaceae</taxon>
        <taxon>Antrihabitans</taxon>
    </lineage>
</organism>
<dbReference type="AlphaFoldDB" id="A0A934NNX5"/>
<proteinExistence type="predicted"/>
<dbReference type="PANTHER" id="PTHR43798">
    <property type="entry name" value="MONOACYLGLYCEROL LIPASE"/>
    <property type="match status" value="1"/>
</dbReference>
<accession>A0A934NNX5</accession>